<protein>
    <submittedName>
        <fullName evidence="1">Uncharacterized protein</fullName>
    </submittedName>
</protein>
<accession>A0A061S5P4</accession>
<feature type="non-terminal residue" evidence="1">
    <location>
        <position position="1"/>
    </location>
</feature>
<dbReference type="AlphaFoldDB" id="A0A061S5P4"/>
<evidence type="ECO:0000313" key="1">
    <source>
        <dbReference type="EMBL" id="JAC78091.1"/>
    </source>
</evidence>
<name>A0A061S5P4_9CHLO</name>
<reference evidence="1" key="1">
    <citation type="submission" date="2014-05" db="EMBL/GenBank/DDBJ databases">
        <title>The transcriptome of the halophilic microalga Tetraselmis sp. GSL018 isolated from the Great Salt Lake, Utah.</title>
        <authorList>
            <person name="Jinkerson R.E."/>
            <person name="D'Adamo S."/>
            <person name="Posewitz M.C."/>
        </authorList>
    </citation>
    <scope>NUCLEOTIDE SEQUENCE</scope>
    <source>
        <strain evidence="1">GSL018</strain>
    </source>
</reference>
<proteinExistence type="predicted"/>
<dbReference type="EMBL" id="GBEZ01007366">
    <property type="protein sequence ID" value="JAC78091.1"/>
    <property type="molecule type" value="Transcribed_RNA"/>
</dbReference>
<sequence>LRVSNFAESELVLAMGRPETTVALPVIRYAPPRVVQRCAS</sequence>
<gene>
    <name evidence="1" type="ORF">TSPGSL018_16061</name>
</gene>
<organism evidence="1">
    <name type="scientific">Tetraselmis sp. GSL018</name>
    <dbReference type="NCBI Taxonomy" id="582737"/>
    <lineage>
        <taxon>Eukaryota</taxon>
        <taxon>Viridiplantae</taxon>
        <taxon>Chlorophyta</taxon>
        <taxon>core chlorophytes</taxon>
        <taxon>Chlorodendrophyceae</taxon>
        <taxon>Chlorodendrales</taxon>
        <taxon>Chlorodendraceae</taxon>
        <taxon>Tetraselmis</taxon>
    </lineage>
</organism>